<dbReference type="GO" id="GO:0005524">
    <property type="term" value="F:ATP binding"/>
    <property type="evidence" value="ECO:0007669"/>
    <property type="project" value="UniProtKB-UniRule"/>
</dbReference>
<dbReference type="KEGG" id="gms:SOIL9_82580"/>
<evidence type="ECO:0000256" key="5">
    <source>
        <dbReference type="PROSITE-ProRule" id="PRU10141"/>
    </source>
</evidence>
<evidence type="ECO:0000313" key="9">
    <source>
        <dbReference type="Proteomes" id="UP000464178"/>
    </source>
</evidence>
<dbReference type="Gene3D" id="3.30.200.20">
    <property type="entry name" value="Phosphorylase Kinase, domain 1"/>
    <property type="match status" value="1"/>
</dbReference>
<dbReference type="CDD" id="cd14014">
    <property type="entry name" value="STKc_PknB_like"/>
    <property type="match status" value="1"/>
</dbReference>
<dbReference type="AlphaFoldDB" id="A0A6P2DDK8"/>
<evidence type="ECO:0000256" key="6">
    <source>
        <dbReference type="SAM" id="Phobius"/>
    </source>
</evidence>
<evidence type="ECO:0000256" key="1">
    <source>
        <dbReference type="ARBA" id="ARBA00022679"/>
    </source>
</evidence>
<gene>
    <name evidence="8" type="ORF">SOIL9_82580</name>
</gene>
<accession>A0A6P2DDK8</accession>
<dbReference type="Gene3D" id="1.10.510.10">
    <property type="entry name" value="Transferase(Phosphotransferase) domain 1"/>
    <property type="match status" value="1"/>
</dbReference>
<feature type="domain" description="Protein kinase" evidence="7">
    <location>
        <begin position="74"/>
        <end position="336"/>
    </location>
</feature>
<dbReference type="EMBL" id="LR593886">
    <property type="protein sequence ID" value="VTS00217.1"/>
    <property type="molecule type" value="Genomic_DNA"/>
</dbReference>
<dbReference type="RefSeq" id="WP_162672106.1">
    <property type="nucleotide sequence ID" value="NZ_LR593886.1"/>
</dbReference>
<keyword evidence="6" id="KW-1133">Transmembrane helix</keyword>
<dbReference type="InterPro" id="IPR000719">
    <property type="entry name" value="Prot_kinase_dom"/>
</dbReference>
<name>A0A6P2DDK8_9BACT</name>
<dbReference type="InterPro" id="IPR008271">
    <property type="entry name" value="Ser/Thr_kinase_AS"/>
</dbReference>
<feature type="transmembrane region" description="Helical" evidence="6">
    <location>
        <begin position="388"/>
        <end position="411"/>
    </location>
</feature>
<evidence type="ECO:0000256" key="4">
    <source>
        <dbReference type="ARBA" id="ARBA00022840"/>
    </source>
</evidence>
<keyword evidence="9" id="KW-1185">Reference proteome</keyword>
<keyword evidence="6" id="KW-0472">Membrane</keyword>
<dbReference type="PANTHER" id="PTHR43289:SF6">
    <property type="entry name" value="SERINE_THREONINE-PROTEIN KINASE NEKL-3"/>
    <property type="match status" value="1"/>
</dbReference>
<evidence type="ECO:0000313" key="8">
    <source>
        <dbReference type="EMBL" id="VTS00217.1"/>
    </source>
</evidence>
<dbReference type="PROSITE" id="PS50011">
    <property type="entry name" value="PROTEIN_KINASE_DOM"/>
    <property type="match status" value="1"/>
</dbReference>
<dbReference type="GO" id="GO:0004674">
    <property type="term" value="F:protein serine/threonine kinase activity"/>
    <property type="evidence" value="ECO:0007669"/>
    <property type="project" value="UniProtKB-KW"/>
</dbReference>
<dbReference type="PROSITE" id="PS00107">
    <property type="entry name" value="PROTEIN_KINASE_ATP"/>
    <property type="match status" value="1"/>
</dbReference>
<keyword evidence="4 5" id="KW-0067">ATP-binding</keyword>
<dbReference type="PANTHER" id="PTHR43289">
    <property type="entry name" value="MITOGEN-ACTIVATED PROTEIN KINASE KINASE KINASE 20-RELATED"/>
    <property type="match status" value="1"/>
</dbReference>
<sequence length="412" mass="43760">MPEPPRTGDAVLALVRRAEVADDDALTGFLTRSGPIPSTAPDTATRLIQAGILTPFQAKLILQGKHKGFKLGPYRILNQIGAGGMGTVYLAEHAALRRKVALKVLPGKQSLDPANVERFYREARAAAALDHPNIVHAYDVVCDRGTHFLVFEYIDGETLDRLLAARGRLPVGQAVSYVVQAAAGLQHAHDKGVAHRDIKPANLLVGRDGIVKVLDLGLAEFFEDSSTKLGASNNAMGTTDYVAPEQLRGCTAADHRADIYNLGATLYHLLTGQPPFTGTTAAKMIAHQLSPVQPAHDICDDVPEALSNVVEIMLAKDPADRYQTAAEAVQALLPFMNTPDRRGMASGKLPPLAAAAVQESTAGLEVGPILEAIDTAAALARAQRVTRWAVTGMIAGILFGIISLTAALVMCQ</sequence>
<dbReference type="SUPFAM" id="SSF56112">
    <property type="entry name" value="Protein kinase-like (PK-like)"/>
    <property type="match status" value="1"/>
</dbReference>
<dbReference type="InterPro" id="IPR011009">
    <property type="entry name" value="Kinase-like_dom_sf"/>
</dbReference>
<dbReference type="Proteomes" id="UP000464178">
    <property type="component" value="Chromosome"/>
</dbReference>
<keyword evidence="6" id="KW-0812">Transmembrane</keyword>
<dbReference type="PROSITE" id="PS00108">
    <property type="entry name" value="PROTEIN_KINASE_ST"/>
    <property type="match status" value="1"/>
</dbReference>
<keyword evidence="2 5" id="KW-0547">Nucleotide-binding</keyword>
<evidence type="ECO:0000259" key="7">
    <source>
        <dbReference type="PROSITE" id="PS50011"/>
    </source>
</evidence>
<proteinExistence type="predicted"/>
<feature type="binding site" evidence="5">
    <location>
        <position position="108"/>
    </location>
    <ligand>
        <name>ATP</name>
        <dbReference type="ChEBI" id="CHEBI:30616"/>
    </ligand>
</feature>
<dbReference type="Pfam" id="PF00069">
    <property type="entry name" value="Pkinase"/>
    <property type="match status" value="1"/>
</dbReference>
<keyword evidence="1" id="KW-0808">Transferase</keyword>
<keyword evidence="3 8" id="KW-0418">Kinase</keyword>
<evidence type="ECO:0000256" key="3">
    <source>
        <dbReference type="ARBA" id="ARBA00022777"/>
    </source>
</evidence>
<dbReference type="InterPro" id="IPR017441">
    <property type="entry name" value="Protein_kinase_ATP_BS"/>
</dbReference>
<reference evidence="8 9" key="1">
    <citation type="submission" date="2019-05" db="EMBL/GenBank/DDBJ databases">
        <authorList>
            <consortium name="Science for Life Laboratories"/>
        </authorList>
    </citation>
    <scope>NUCLEOTIDE SEQUENCE [LARGE SCALE GENOMIC DNA]</scope>
    <source>
        <strain evidence="8">Soil9</strain>
    </source>
</reference>
<evidence type="ECO:0000256" key="2">
    <source>
        <dbReference type="ARBA" id="ARBA00022741"/>
    </source>
</evidence>
<keyword evidence="8" id="KW-0723">Serine/threonine-protein kinase</keyword>
<organism evidence="8 9">
    <name type="scientific">Gemmata massiliana</name>
    <dbReference type="NCBI Taxonomy" id="1210884"/>
    <lineage>
        <taxon>Bacteria</taxon>
        <taxon>Pseudomonadati</taxon>
        <taxon>Planctomycetota</taxon>
        <taxon>Planctomycetia</taxon>
        <taxon>Gemmatales</taxon>
        <taxon>Gemmataceae</taxon>
        <taxon>Gemmata</taxon>
    </lineage>
</organism>
<protein>
    <recommendedName>
        <fullName evidence="7">Protein kinase domain-containing protein</fullName>
    </recommendedName>
</protein>
<dbReference type="SMART" id="SM00220">
    <property type="entry name" value="S_TKc"/>
    <property type="match status" value="1"/>
</dbReference>